<evidence type="ECO:0000313" key="4">
    <source>
        <dbReference type="Proteomes" id="UP000018538"/>
    </source>
</evidence>
<reference evidence="3 4" key="1">
    <citation type="submission" date="2013-11" db="EMBL/GenBank/DDBJ databases">
        <title>The Genome Sequence of Plasmodium yoelii 17X.</title>
        <authorList>
            <consortium name="The Broad Institute Genomics Platform"/>
            <consortium name="The Broad Institute Genome Sequencing Center for Infectious Disease"/>
            <person name="Neafsey D."/>
            <person name="Adams J."/>
            <person name="Walker B."/>
            <person name="Young S.K."/>
            <person name="Zeng Q."/>
            <person name="Gargeya S."/>
            <person name="Fitzgerald M."/>
            <person name="Haas B."/>
            <person name="Abouelleil A."/>
            <person name="Alvarado L."/>
            <person name="Chapman S.B."/>
            <person name="Gainer-Dewar J."/>
            <person name="Goldberg J."/>
            <person name="Griggs A."/>
            <person name="Gujja S."/>
            <person name="Hansen M."/>
            <person name="Howarth C."/>
            <person name="Imamovic A."/>
            <person name="Ireland A."/>
            <person name="Larimer J."/>
            <person name="McCowan C."/>
            <person name="Murphy C."/>
            <person name="Pearson M."/>
            <person name="Poon T.W."/>
            <person name="Priest M."/>
            <person name="Roberts A."/>
            <person name="Saif S."/>
            <person name="Shea T."/>
            <person name="Sykes S."/>
            <person name="Wortman J."/>
            <person name="Nusbaum C."/>
            <person name="Birren B."/>
        </authorList>
    </citation>
    <scope>NUCLEOTIDE SEQUENCE [LARGE SCALE GENOMIC DNA]</scope>
    <source>
        <strain evidence="3 4">17X</strain>
    </source>
</reference>
<dbReference type="Proteomes" id="UP000018538">
    <property type="component" value="Unassembled WGS sequence"/>
</dbReference>
<protein>
    <submittedName>
        <fullName evidence="3">Uncharacterized protein</fullName>
    </submittedName>
</protein>
<dbReference type="AlphaFoldDB" id="V7PP79"/>
<dbReference type="NCBIfam" id="TIGR01590">
    <property type="entry name" value="yir-bir-cir_Pla"/>
    <property type="match status" value="1"/>
</dbReference>
<sequence>MAASLCQQFDTLRKIFRDELDGSGKYDFENGKFKKYCPKEKCDADTDIVNAGCLWLFSTFFDKYGVLHYEDIYKDMVVCIMIWLSYKLSLKSYDGINTLNDFYSNYIENNAKYTQERKIDSDYDSYKEIIDEIKDYMNINISHMSKFDELLKLLCNMNTAYTKDKSSDFSEYVKNFVDEYEKLLNDNNNIKDSSYSKVLLVLSNYYNNFVNSRAIHNTKMKLLPLPTQKTVKNVDAEGSNKTKLDSPSIKTNQSDTVTTTPSSNTTSSGSSLVNKLIPFLSIIVGIAILLGISYKVNNKGLKKTNYYIYANVKKQPYAS</sequence>
<feature type="compositionally biased region" description="Basic and acidic residues" evidence="1">
    <location>
        <begin position="235"/>
        <end position="244"/>
    </location>
</feature>
<keyword evidence="2" id="KW-1133">Transmembrane helix</keyword>
<feature type="region of interest" description="Disordered" evidence="1">
    <location>
        <begin position="235"/>
        <end position="270"/>
    </location>
</feature>
<feature type="compositionally biased region" description="Low complexity" evidence="1">
    <location>
        <begin position="254"/>
        <end position="270"/>
    </location>
</feature>
<evidence type="ECO:0000256" key="2">
    <source>
        <dbReference type="SAM" id="Phobius"/>
    </source>
</evidence>
<dbReference type="InterPro" id="IPR006477">
    <property type="entry name" value="Yir_bir_cir"/>
</dbReference>
<keyword evidence="2" id="KW-0812">Transmembrane</keyword>
<dbReference type="EMBL" id="KI635736">
    <property type="protein sequence ID" value="ETB61224.1"/>
    <property type="molecule type" value="Genomic_DNA"/>
</dbReference>
<gene>
    <name evidence="3" type="ORF">YYC_01163</name>
</gene>
<evidence type="ECO:0000313" key="3">
    <source>
        <dbReference type="EMBL" id="ETB61224.1"/>
    </source>
</evidence>
<dbReference type="Pfam" id="PF06022">
    <property type="entry name" value="Cir_Bir_Yir"/>
    <property type="match status" value="1"/>
</dbReference>
<keyword evidence="2" id="KW-0472">Membrane</keyword>
<evidence type="ECO:0000256" key="1">
    <source>
        <dbReference type="SAM" id="MobiDB-lite"/>
    </source>
</evidence>
<keyword evidence="4" id="KW-1185">Reference proteome</keyword>
<organism evidence="3 4">
    <name type="scientific">Plasmodium yoelii 17X</name>
    <dbReference type="NCBI Taxonomy" id="1323249"/>
    <lineage>
        <taxon>Eukaryota</taxon>
        <taxon>Sar</taxon>
        <taxon>Alveolata</taxon>
        <taxon>Apicomplexa</taxon>
        <taxon>Aconoidasida</taxon>
        <taxon>Haemosporida</taxon>
        <taxon>Plasmodiidae</taxon>
        <taxon>Plasmodium</taxon>
        <taxon>Plasmodium (Vinckeia)</taxon>
    </lineage>
</organism>
<name>V7PP79_PLAYE</name>
<feature type="transmembrane region" description="Helical" evidence="2">
    <location>
        <begin position="276"/>
        <end position="294"/>
    </location>
</feature>
<proteinExistence type="predicted"/>
<accession>V7PP79</accession>